<accession>A0A6G0WVN1</accession>
<dbReference type="SUPFAM" id="SSF50156">
    <property type="entry name" value="PDZ domain-like"/>
    <property type="match status" value="2"/>
</dbReference>
<dbReference type="GO" id="GO:0005634">
    <property type="term" value="C:nucleus"/>
    <property type="evidence" value="ECO:0007669"/>
    <property type="project" value="TreeGrafter"/>
</dbReference>
<gene>
    <name evidence="5" type="ORF">Ae201684_011168</name>
</gene>
<feature type="region of interest" description="Disordered" evidence="3">
    <location>
        <begin position="111"/>
        <end position="135"/>
    </location>
</feature>
<dbReference type="PANTHER" id="PTHR10648:SF4">
    <property type="entry name" value="PROTEIN PHOSPHATASE 2 (FORMERLY 2A), REGULATORY SUBUNIT A, BETA ISOFORM-RELATED"/>
    <property type="match status" value="1"/>
</dbReference>
<dbReference type="Gene3D" id="1.25.10.10">
    <property type="entry name" value="Leucine-rich Repeat Variant"/>
    <property type="match status" value="1"/>
</dbReference>
<comment type="caution">
    <text evidence="5">The sequence shown here is derived from an EMBL/GenBank/DDBJ whole genome shotgun (WGS) entry which is preliminary data.</text>
</comment>
<feature type="region of interest" description="Disordered" evidence="3">
    <location>
        <begin position="1036"/>
        <end position="1062"/>
    </location>
</feature>
<dbReference type="PROSITE" id="PS50077">
    <property type="entry name" value="HEAT_REPEAT"/>
    <property type="match status" value="5"/>
</dbReference>
<dbReference type="SUPFAM" id="SSF48371">
    <property type="entry name" value="ARM repeat"/>
    <property type="match status" value="1"/>
</dbReference>
<organism evidence="5 6">
    <name type="scientific">Aphanomyces euteiches</name>
    <dbReference type="NCBI Taxonomy" id="100861"/>
    <lineage>
        <taxon>Eukaryota</taxon>
        <taxon>Sar</taxon>
        <taxon>Stramenopiles</taxon>
        <taxon>Oomycota</taxon>
        <taxon>Saprolegniomycetes</taxon>
        <taxon>Saprolegniales</taxon>
        <taxon>Verrucalvaceae</taxon>
        <taxon>Aphanomyces</taxon>
    </lineage>
</organism>
<evidence type="ECO:0000256" key="3">
    <source>
        <dbReference type="SAM" id="MobiDB-lite"/>
    </source>
</evidence>
<dbReference type="InterPro" id="IPR011989">
    <property type="entry name" value="ARM-like"/>
</dbReference>
<dbReference type="AlphaFoldDB" id="A0A6G0WVN1"/>
<feature type="compositionally biased region" description="Basic and acidic residues" evidence="3">
    <location>
        <begin position="1053"/>
        <end position="1062"/>
    </location>
</feature>
<dbReference type="InterPro" id="IPR051023">
    <property type="entry name" value="PP2A_Regulatory_Subunit_A"/>
</dbReference>
<dbReference type="InterPro" id="IPR021133">
    <property type="entry name" value="HEAT_type_2"/>
</dbReference>
<proteinExistence type="predicted"/>
<feature type="domain" description="PDZ" evidence="4">
    <location>
        <begin position="340"/>
        <end position="410"/>
    </location>
</feature>
<dbReference type="CDD" id="cd00136">
    <property type="entry name" value="PDZ_canonical"/>
    <property type="match status" value="1"/>
</dbReference>
<feature type="compositionally biased region" description="Basic and acidic residues" evidence="3">
    <location>
        <begin position="224"/>
        <end position="235"/>
    </location>
</feature>
<dbReference type="InterPro" id="IPR036034">
    <property type="entry name" value="PDZ_sf"/>
</dbReference>
<sequence length="1062" mass="116209">MEASGEEAALSALRQVVGPQASNDELRELLLKVNGDVDAAALNYVQDKSTPQTTLSVETQALDSLKDLLGEDVEKETMLELLKRSNFDVSAAIDLFFCEKAQAHISIEDSNAATSTEVSTQSPPPPPPAATQAHDPHKFHANEEYEVEITDGDLKWKIGNVLGRIVVQDVTAGGAAHRANIQKADVLIECSGNPVKENNVGPIVTRLSKEVVTVPVKLRFRRADHTNAHEEKKDVPTPPSSEVSMERPVVEKYGIEIFESALDTMRQAASDSEKYSSDLLLQYYVWSEGNVPLAMDQLFQPVPLLPNFSNVVGHEWFSDDGTVNHANPDWPLYDVSFPTGPMGITVENIHERTIVVNVKDGTSAARGNVTVDSWLVAINGECITHLTHRETLHRIHTLPRPLLLSFCVTPGPWLPALKQNMEVNIRHIQSANPSERHELYVSDEDRTSFKRFERKLTWALKCLPSVACNVLLNAAENEAYVVPADLKYTPAEPTGQPCAARQALQAKLRNLNSQVDKGEHDVVGLLRGLTKLSLWSIQLTKTDAEHAEHAWWIFHLVLDVFENGSVMEKSATWDAIVDGLKAVSEALSTPDYVRVLPALIARLSFYSSPSSRIIPLVLLPLAYPRVEGDMAVQLRGLFERLTLDDAPLVRRAAVYSLSELAVAIGSKSIAWAVTSLEKLCSDHSDLVRLYAVKAIAALGPVVAPLDEASLRLVRCQLLPLVNSFVTDSDWQVRHQTVEMIPSLLAVLGSDLTDVLVDHFVELGRDPNMEVRIAAARTAFALCEALNTSIDQHVEDGQERPLHAKVQSSILPAFFSLSRDPTASVRRAVATSLGSAISILGASQANLLETMIKQLIGDKDTMTGQYVVEQLAHASEHLSESLEKLLVSHVEKIAKARQWRLRLLAVESVQKWSRPSVPPTLVVLTLSLLEDSVCQVRLSAVSALVRITELSGSEWLASTGLAPVLNLLDQSFQLQLAGLEALRLLANGHLMAAAQLDLVVDLLIVKATKSKTDSIRVKADAILDTLSESGQVARAKIEEAKASAEEAAPASVESPERVAPEQH</sequence>
<feature type="repeat" description="HEAT" evidence="2">
    <location>
        <begin position="755"/>
        <end position="792"/>
    </location>
</feature>
<dbReference type="GO" id="GO:0000159">
    <property type="term" value="C:protein phosphatase type 2A complex"/>
    <property type="evidence" value="ECO:0007669"/>
    <property type="project" value="TreeGrafter"/>
</dbReference>
<reference evidence="5 6" key="1">
    <citation type="submission" date="2019-07" db="EMBL/GenBank/DDBJ databases">
        <title>Genomics analysis of Aphanomyces spp. identifies a new class of oomycete effector associated with host adaptation.</title>
        <authorList>
            <person name="Gaulin E."/>
        </authorList>
    </citation>
    <scope>NUCLEOTIDE SEQUENCE [LARGE SCALE GENOMIC DNA]</scope>
    <source>
        <strain evidence="5 6">ATCC 201684</strain>
    </source>
</reference>
<protein>
    <recommendedName>
        <fullName evidence="4">PDZ domain-containing protein</fullName>
    </recommendedName>
</protein>
<dbReference type="Gene3D" id="2.30.42.10">
    <property type="match status" value="1"/>
</dbReference>
<feature type="region of interest" description="Disordered" evidence="3">
    <location>
        <begin position="224"/>
        <end position="245"/>
    </location>
</feature>
<dbReference type="SMART" id="SM00228">
    <property type="entry name" value="PDZ"/>
    <property type="match status" value="2"/>
</dbReference>
<dbReference type="PANTHER" id="PTHR10648">
    <property type="entry name" value="SERINE/THREONINE-PROTEIN PHOSPHATASE PP2A 65 KDA REGULATORY SUBUNIT"/>
    <property type="match status" value="1"/>
</dbReference>
<dbReference type="GO" id="GO:0019888">
    <property type="term" value="F:protein phosphatase regulator activity"/>
    <property type="evidence" value="ECO:0007669"/>
    <property type="project" value="TreeGrafter"/>
</dbReference>
<keyword evidence="6" id="KW-1185">Reference proteome</keyword>
<evidence type="ECO:0000259" key="4">
    <source>
        <dbReference type="SMART" id="SM00228"/>
    </source>
</evidence>
<feature type="domain" description="PDZ" evidence="4">
    <location>
        <begin position="143"/>
        <end position="224"/>
    </location>
</feature>
<dbReference type="InterPro" id="IPR016024">
    <property type="entry name" value="ARM-type_fold"/>
</dbReference>
<evidence type="ECO:0000256" key="2">
    <source>
        <dbReference type="PROSITE-ProRule" id="PRU00103"/>
    </source>
</evidence>
<feature type="repeat" description="HEAT" evidence="2">
    <location>
        <begin position="809"/>
        <end position="845"/>
    </location>
</feature>
<dbReference type="InterPro" id="IPR001478">
    <property type="entry name" value="PDZ"/>
</dbReference>
<dbReference type="VEuPathDB" id="FungiDB:AeMF1_011663"/>
<feature type="repeat" description="HEAT" evidence="2">
    <location>
        <begin position="920"/>
        <end position="958"/>
    </location>
</feature>
<keyword evidence="1" id="KW-0677">Repeat</keyword>
<dbReference type="Proteomes" id="UP000481153">
    <property type="component" value="Unassembled WGS sequence"/>
</dbReference>
<evidence type="ECO:0000313" key="6">
    <source>
        <dbReference type="Proteomes" id="UP000481153"/>
    </source>
</evidence>
<feature type="repeat" description="HEAT" evidence="2">
    <location>
        <begin position="717"/>
        <end position="753"/>
    </location>
</feature>
<dbReference type="EMBL" id="VJMJ01000141">
    <property type="protein sequence ID" value="KAF0731544.1"/>
    <property type="molecule type" value="Genomic_DNA"/>
</dbReference>
<feature type="compositionally biased region" description="Polar residues" evidence="3">
    <location>
        <begin position="111"/>
        <end position="121"/>
    </location>
</feature>
<evidence type="ECO:0000313" key="5">
    <source>
        <dbReference type="EMBL" id="KAF0731544.1"/>
    </source>
</evidence>
<dbReference type="GO" id="GO:0005829">
    <property type="term" value="C:cytosol"/>
    <property type="evidence" value="ECO:0007669"/>
    <property type="project" value="TreeGrafter"/>
</dbReference>
<evidence type="ECO:0000256" key="1">
    <source>
        <dbReference type="ARBA" id="ARBA00022737"/>
    </source>
</evidence>
<name>A0A6G0WVN1_9STRA</name>
<feature type="repeat" description="HEAT" evidence="2">
    <location>
        <begin position="634"/>
        <end position="670"/>
    </location>
</feature>